<dbReference type="Gene3D" id="3.10.420.10">
    <property type="entry name" value="SecB-like"/>
    <property type="match status" value="1"/>
</dbReference>
<protein>
    <submittedName>
        <fullName evidence="1">Uncharacterized protein</fullName>
    </submittedName>
</protein>
<sequence length="162" mass="18796">MNEKKFECKEEFDKFISKINLEDVVLLESSSKVISISGRIEKHLESDISLTEMDVDVIHNPENKKDFLLICTMGCNFTIKKETEDFLNVFAKVQAVYKVLDLNLLDDCIKETVSTFASDSAFTHIISYLRVYIMDVVNKSGFPRYTMPLFKQLKDSEFIEQR</sequence>
<dbReference type="RefSeq" id="WP_130234099.1">
    <property type="nucleotide sequence ID" value="NZ_BMEF01000025.1"/>
</dbReference>
<reference evidence="1" key="1">
    <citation type="submission" date="2019-09" db="EMBL/GenBank/DDBJ databases">
        <title>Complete genome sequencing of four Arcobacter species reveals a diverse suite of mobile elements.</title>
        <authorList>
            <person name="Miller W.G."/>
            <person name="Yee E."/>
            <person name="Bono J.L."/>
        </authorList>
    </citation>
    <scope>NUCLEOTIDE SEQUENCE [LARGE SCALE GENOMIC DNA]</scope>
    <source>
        <strain evidence="1">LMG 26638</strain>
    </source>
</reference>
<proteinExistence type="predicted"/>
<dbReference type="InterPro" id="IPR035958">
    <property type="entry name" value="SecB-like_sf"/>
</dbReference>
<gene>
    <name evidence="1" type="ORF">APAC_2128</name>
</gene>
<organism evidence="1 2">
    <name type="scientific">Malaciobacter pacificus</name>
    <dbReference type="NCBI Taxonomy" id="1080223"/>
    <lineage>
        <taxon>Bacteria</taxon>
        <taxon>Pseudomonadati</taxon>
        <taxon>Campylobacterota</taxon>
        <taxon>Epsilonproteobacteria</taxon>
        <taxon>Campylobacterales</taxon>
        <taxon>Arcobacteraceae</taxon>
        <taxon>Malaciobacter</taxon>
    </lineage>
</organism>
<dbReference type="Proteomes" id="UP000322726">
    <property type="component" value="Chromosome"/>
</dbReference>
<keyword evidence="2" id="KW-1185">Reference proteome</keyword>
<dbReference type="KEGG" id="apai:APAC_2128"/>
<evidence type="ECO:0000313" key="1">
    <source>
        <dbReference type="EMBL" id="QEP35199.1"/>
    </source>
</evidence>
<dbReference type="AlphaFoldDB" id="A0A5C2HA21"/>
<accession>A0A5C2HA21</accession>
<reference evidence="1" key="2">
    <citation type="submission" date="2019-09" db="EMBL/GenBank/DDBJ databases">
        <title>Taxonomic note: a critical rebuttal of the proposed division of the genus Arcobacter into six genera, emended descriptions of Arcobacter anaerophilus and the genus Arcobacter, and an assessment of genus-level boundaries for Epsilonproteobacteria using in silico genomic comparator tools.</title>
        <authorList>
            <person name="On S.L.W."/>
            <person name="Miller W.G."/>
            <person name="Biggs P."/>
            <person name="Cornelius A."/>
            <person name="Vandamme P."/>
        </authorList>
    </citation>
    <scope>NUCLEOTIDE SEQUENCE [LARGE SCALE GENOMIC DNA]</scope>
    <source>
        <strain evidence="1">LMG 26638</strain>
    </source>
</reference>
<dbReference type="EMBL" id="CP035928">
    <property type="protein sequence ID" value="QEP35199.1"/>
    <property type="molecule type" value="Genomic_DNA"/>
</dbReference>
<evidence type="ECO:0000313" key="2">
    <source>
        <dbReference type="Proteomes" id="UP000322726"/>
    </source>
</evidence>
<name>A0A5C2HA21_9BACT</name>